<keyword evidence="2" id="KW-0378">Hydrolase</keyword>
<dbReference type="SUPFAM" id="SSF52540">
    <property type="entry name" value="P-loop containing nucleoside triphosphate hydrolases"/>
    <property type="match status" value="2"/>
</dbReference>
<keyword evidence="3" id="KW-1185">Reference proteome</keyword>
<proteinExistence type="predicted"/>
<name>A0ABQ7GZC1_DUNSA</name>
<dbReference type="InterPro" id="IPR017871">
    <property type="entry name" value="ABC_transporter-like_CS"/>
</dbReference>
<protein>
    <submittedName>
        <fullName evidence="2">P-loop containing nucleoside triphosphate hydrolase protein</fullName>
    </submittedName>
</protein>
<dbReference type="PANTHER" id="PTHR42855:SF1">
    <property type="entry name" value="ABC TRANSPORTER DOMAIN-CONTAINING PROTEIN"/>
    <property type="match status" value="1"/>
</dbReference>
<dbReference type="PANTHER" id="PTHR42855">
    <property type="entry name" value="ABC TRANSPORTER ATP-BINDING SUBUNIT"/>
    <property type="match status" value="1"/>
</dbReference>
<accession>A0ABQ7GZC1</accession>
<dbReference type="Gene3D" id="3.40.50.300">
    <property type="entry name" value="P-loop containing nucleotide triphosphate hydrolases"/>
    <property type="match status" value="2"/>
</dbReference>
<sequence length="403" mass="45415">MVVCTSSPELPVNSHSPVLLELEWLISVTFKNQQVLTNCSWEVKKGERVGLVGVNGAGKTTQLQIIQGKVQQDAGEVIKAKRNMKIAYLAQEFDVDPKRTVREEFYQVYDQQVRAVKRQEELSAQLEGAGEDMARMQAILDELDKLNNKVMDMDVELLDKKIDQMMPELGFRPEDNDRLVASYSGGWQMRMCLGKMLLQVEQEQSQVQLLAAKVCKLPANSKSWINAECKSTLLRLIMGKEQPQSGSVRMGEYNIVPNYFEQNQAEALDPNLTVLNTLIQSAPDAQLSDLKTLLGRMLFSGPAVDKKVYRPGHFSLMRMCKEACLALADFSLPPGCRGTHRKLPLTKKPTNHLDIPSKEMLEEAIQAFEGSVIAVSHDRYFLRKIATRILLVRGNFICLIVHH</sequence>
<evidence type="ECO:0000313" key="2">
    <source>
        <dbReference type="EMBL" id="KAF5839957.1"/>
    </source>
</evidence>
<dbReference type="InterPro" id="IPR027417">
    <property type="entry name" value="P-loop_NTPase"/>
</dbReference>
<dbReference type="PROSITE" id="PS00211">
    <property type="entry name" value="ABC_TRANSPORTER_1"/>
    <property type="match status" value="1"/>
</dbReference>
<dbReference type="InterPro" id="IPR003439">
    <property type="entry name" value="ABC_transporter-like_ATP-bd"/>
</dbReference>
<dbReference type="Proteomes" id="UP000815325">
    <property type="component" value="Unassembled WGS sequence"/>
</dbReference>
<organism evidence="2 3">
    <name type="scientific">Dunaliella salina</name>
    <name type="common">Green alga</name>
    <name type="synonym">Protococcus salinus</name>
    <dbReference type="NCBI Taxonomy" id="3046"/>
    <lineage>
        <taxon>Eukaryota</taxon>
        <taxon>Viridiplantae</taxon>
        <taxon>Chlorophyta</taxon>
        <taxon>core chlorophytes</taxon>
        <taxon>Chlorophyceae</taxon>
        <taxon>CS clade</taxon>
        <taxon>Chlamydomonadales</taxon>
        <taxon>Dunaliellaceae</taxon>
        <taxon>Dunaliella</taxon>
    </lineage>
</organism>
<dbReference type="EMBL" id="MU069528">
    <property type="protein sequence ID" value="KAF5839957.1"/>
    <property type="molecule type" value="Genomic_DNA"/>
</dbReference>
<comment type="caution">
    <text evidence="2">The sequence shown here is derived from an EMBL/GenBank/DDBJ whole genome shotgun (WGS) entry which is preliminary data.</text>
</comment>
<reference evidence="2" key="1">
    <citation type="submission" date="2017-08" db="EMBL/GenBank/DDBJ databases">
        <authorList>
            <person name="Polle J.E."/>
            <person name="Barry K."/>
            <person name="Cushman J."/>
            <person name="Schmutz J."/>
            <person name="Tran D."/>
            <person name="Hathwaick L.T."/>
            <person name="Yim W.C."/>
            <person name="Jenkins J."/>
            <person name="Mckie-Krisberg Z.M."/>
            <person name="Prochnik S."/>
            <person name="Lindquist E."/>
            <person name="Dockter R.B."/>
            <person name="Adam C."/>
            <person name="Molina H."/>
            <person name="Bunkerborg J."/>
            <person name="Jin E."/>
            <person name="Buchheim M."/>
            <person name="Magnuson J."/>
        </authorList>
    </citation>
    <scope>NUCLEOTIDE SEQUENCE</scope>
    <source>
        <strain evidence="2">CCAP 19/18</strain>
    </source>
</reference>
<dbReference type="InterPro" id="IPR051309">
    <property type="entry name" value="ABCF_ATPase"/>
</dbReference>
<dbReference type="Pfam" id="PF00005">
    <property type="entry name" value="ABC_tran"/>
    <property type="match status" value="1"/>
</dbReference>
<dbReference type="GO" id="GO:0016787">
    <property type="term" value="F:hydrolase activity"/>
    <property type="evidence" value="ECO:0007669"/>
    <property type="project" value="UniProtKB-KW"/>
</dbReference>
<gene>
    <name evidence="2" type="ORF">DUNSADRAFT_18238</name>
</gene>
<dbReference type="PROSITE" id="PS50893">
    <property type="entry name" value="ABC_TRANSPORTER_2"/>
    <property type="match status" value="1"/>
</dbReference>
<evidence type="ECO:0000259" key="1">
    <source>
        <dbReference type="PROSITE" id="PS50893"/>
    </source>
</evidence>
<evidence type="ECO:0000313" key="3">
    <source>
        <dbReference type="Proteomes" id="UP000815325"/>
    </source>
</evidence>
<feature type="domain" description="ABC transporter" evidence="1">
    <location>
        <begin position="20"/>
        <end position="295"/>
    </location>
</feature>